<evidence type="ECO:0000259" key="3">
    <source>
        <dbReference type="PROSITE" id="PS51208"/>
    </source>
</evidence>
<feature type="signal peptide" evidence="2">
    <location>
        <begin position="1"/>
        <end position="22"/>
    </location>
</feature>
<feature type="chain" id="PRO_5003880174" evidence="2">
    <location>
        <begin position="23"/>
        <end position="647"/>
    </location>
</feature>
<protein>
    <submittedName>
        <fullName evidence="4">Esterase EstA</fullName>
    </submittedName>
</protein>
<dbReference type="Pfam" id="PF00657">
    <property type="entry name" value="Lipase_GDSL"/>
    <property type="match status" value="1"/>
</dbReference>
<evidence type="ECO:0000256" key="1">
    <source>
        <dbReference type="ARBA" id="ARBA00008668"/>
    </source>
</evidence>
<dbReference type="SUPFAM" id="SSF103515">
    <property type="entry name" value="Autotransporter"/>
    <property type="match status" value="1"/>
</dbReference>
<evidence type="ECO:0000313" key="5">
    <source>
        <dbReference type="Proteomes" id="UP000000466"/>
    </source>
</evidence>
<dbReference type="OrthoDB" id="5292073at2"/>
<dbReference type="InterPro" id="IPR036514">
    <property type="entry name" value="SGNH_hydro_sf"/>
</dbReference>
<evidence type="ECO:0000313" key="4">
    <source>
        <dbReference type="EMBL" id="AFU99737.1"/>
    </source>
</evidence>
<dbReference type="Pfam" id="PF03797">
    <property type="entry name" value="Autotransporter"/>
    <property type="match status" value="1"/>
</dbReference>
<dbReference type="KEGG" id="saga:M5M_12935"/>
<sequence length="647" mass="68246">MKYRALKPLAAALLLASSASYAASPFDEMVVFGDSLSDSGQFPDAGGPIHPTLGVPASGLRFTNRLDGAGSATDLVGVQRLSAKLGLGYLAASTPYLPSPVTGYPAGTNYAVGGYTSAQIKASITDADGSVVFNPAAGPAKVRDGYLAEFGEARASTLYYVNGGGNDVLGITNPADPNNAVNIVTAANTLVEGINALDAAGAQYIMVSNLPDVGRTPAGIGSGAQPLWTPLSALYNDTLYAGLRNSDANVIPVDARGLVEEIIASPAEFGFVADANVLRGTCYDGSGGSCLENPQYGMQQASNGDPTKLLFNDGVHPTAMAQQIVADYMFSLIRAPQEVGQLPVLGASLVDGDMHQTRQQMQANLAAKKLDAGSWQIFVRGNGTEFEAKEAYAASEIDGSGALLGLQYGVSEQWSIGLGLSSQQADLGFVDSASSYEGSSQAINLFTGFVSGNHWFNASIHYGKQDYENLNRVVPLGISQRVESGETSGDSIGVSAEYGYNVSPHSNWEYGPKLELATRTINVDGYAEAGGQTTSLTYGDQTHKSNTADLGLFIHWRALADQLVVTSEWGIRSQLTGKDHQLQMQSQTLDLNPYELPAYQQDKGENWYGNISASYYLSDAAAITASWQRESGDLMQDQWAIGASLAF</sequence>
<dbReference type="HOGENOM" id="CLU_023098_5_0_6"/>
<dbReference type="EMBL" id="CP003746">
    <property type="protein sequence ID" value="AFU99737.1"/>
    <property type="molecule type" value="Genomic_DNA"/>
</dbReference>
<evidence type="ECO:0000256" key="2">
    <source>
        <dbReference type="SAM" id="SignalP"/>
    </source>
</evidence>
<dbReference type="GO" id="GO:0016788">
    <property type="term" value="F:hydrolase activity, acting on ester bonds"/>
    <property type="evidence" value="ECO:0007669"/>
    <property type="project" value="InterPro"/>
</dbReference>
<dbReference type="AlphaFoldDB" id="K4L0R7"/>
<dbReference type="eggNOG" id="COG3240">
    <property type="taxonomic scope" value="Bacteria"/>
</dbReference>
<dbReference type="PROSITE" id="PS51208">
    <property type="entry name" value="AUTOTRANSPORTER"/>
    <property type="match status" value="1"/>
</dbReference>
<dbReference type="InterPro" id="IPR005546">
    <property type="entry name" value="Autotransporte_beta"/>
</dbReference>
<dbReference type="RefSeq" id="WP_015047901.1">
    <property type="nucleotide sequence ID" value="NC_018868.3"/>
</dbReference>
<dbReference type="STRING" id="1117647.M5M_12935"/>
<dbReference type="SUPFAM" id="SSF52266">
    <property type="entry name" value="SGNH hydrolase"/>
    <property type="match status" value="1"/>
</dbReference>
<dbReference type="Gene3D" id="3.40.50.1110">
    <property type="entry name" value="SGNH hydrolase"/>
    <property type="match status" value="1"/>
</dbReference>
<dbReference type="CDD" id="cd01847">
    <property type="entry name" value="Triacylglycerol_lipase_like"/>
    <property type="match status" value="1"/>
</dbReference>
<dbReference type="InterPro" id="IPR036709">
    <property type="entry name" value="Autotransporte_beta_dom_sf"/>
</dbReference>
<organism evidence="4 5">
    <name type="scientific">Simiduia agarivorans (strain DSM 21679 / JCM 13881 / BCRC 17597 / SA1)</name>
    <dbReference type="NCBI Taxonomy" id="1117647"/>
    <lineage>
        <taxon>Bacteria</taxon>
        <taxon>Pseudomonadati</taxon>
        <taxon>Pseudomonadota</taxon>
        <taxon>Gammaproteobacteria</taxon>
        <taxon>Cellvibrionales</taxon>
        <taxon>Cellvibrionaceae</taxon>
        <taxon>Simiduia</taxon>
    </lineage>
</organism>
<dbReference type="PANTHER" id="PTHR22835">
    <property type="entry name" value="ZINC FINGER FYVE DOMAIN CONTAINING PROTEIN"/>
    <property type="match status" value="1"/>
</dbReference>
<dbReference type="SMART" id="SM00869">
    <property type="entry name" value="Autotransporter"/>
    <property type="match status" value="1"/>
</dbReference>
<proteinExistence type="inferred from homology"/>
<keyword evidence="2" id="KW-0732">Signal</keyword>
<reference evidence="4 5" key="1">
    <citation type="journal article" date="2013" name="Genome Announc.">
        <title>Complete genome sequence of Simiduia agarivorans SA1(T), a marine bacterium able to degrade a variety of polysaccharides.</title>
        <authorList>
            <person name="Lin S.Y."/>
            <person name="Shieh W.Y."/>
            <person name="Chen J.S."/>
            <person name="Tang S.L."/>
        </authorList>
    </citation>
    <scope>NUCLEOTIDE SEQUENCE [LARGE SCALE GENOMIC DNA]</scope>
    <source>
        <strain evidence="5">DSM 21679 / JCM 13881 / BCRC 17597 / SA1</strain>
    </source>
</reference>
<feature type="domain" description="Autotransporter" evidence="3">
    <location>
        <begin position="370"/>
        <end position="647"/>
    </location>
</feature>
<dbReference type="Proteomes" id="UP000000466">
    <property type="component" value="Chromosome"/>
</dbReference>
<comment type="similarity">
    <text evidence="1">Belongs to the 'GDSL' lipolytic enzyme family.</text>
</comment>
<keyword evidence="5" id="KW-1185">Reference proteome</keyword>
<dbReference type="Gene3D" id="2.40.128.130">
    <property type="entry name" value="Autotransporter beta-domain"/>
    <property type="match status" value="1"/>
</dbReference>
<dbReference type="PANTHER" id="PTHR22835:SF663">
    <property type="entry name" value="LIPASE-LIKE"/>
    <property type="match status" value="1"/>
</dbReference>
<gene>
    <name evidence="4" type="ordered locus">M5M_12935</name>
</gene>
<dbReference type="eggNOG" id="COG5571">
    <property type="taxonomic scope" value="Bacteria"/>
</dbReference>
<name>K4L0R7_SIMAS</name>
<dbReference type="InterPro" id="IPR001087">
    <property type="entry name" value="GDSL"/>
</dbReference>
<accession>K4L0R7</accession>